<evidence type="ECO:0000313" key="1">
    <source>
        <dbReference type="EMBL" id="KAJ1185449.1"/>
    </source>
</evidence>
<gene>
    <name evidence="1" type="ORF">NDU88_002241</name>
</gene>
<dbReference type="EMBL" id="JANPWB010000005">
    <property type="protein sequence ID" value="KAJ1185449.1"/>
    <property type="molecule type" value="Genomic_DNA"/>
</dbReference>
<protein>
    <submittedName>
        <fullName evidence="1">Uncharacterized protein</fullName>
    </submittedName>
</protein>
<keyword evidence="2" id="KW-1185">Reference proteome</keyword>
<dbReference type="AlphaFoldDB" id="A0AAV7U8Q3"/>
<dbReference type="Proteomes" id="UP001066276">
    <property type="component" value="Chromosome 3_1"/>
</dbReference>
<sequence length="175" mass="19577">MCPGWAPGCSRGQIAALPRAQFNPGQGALRLSPLCTRGMRTTRQLRASERCGVPCVYGLHAKKQMGLDALKHPRLVSLRFCCAVSRYNLVLEATSQRQILTARPASVTTLHSGLQASQPNLDAHKRHKLTQRATSVKTLHRAQKRHHLTPMAYKRRTLTDQNPCYFLAEIRSKVQ</sequence>
<accession>A0AAV7U8Q3</accession>
<organism evidence="1 2">
    <name type="scientific">Pleurodeles waltl</name>
    <name type="common">Iberian ribbed newt</name>
    <dbReference type="NCBI Taxonomy" id="8319"/>
    <lineage>
        <taxon>Eukaryota</taxon>
        <taxon>Metazoa</taxon>
        <taxon>Chordata</taxon>
        <taxon>Craniata</taxon>
        <taxon>Vertebrata</taxon>
        <taxon>Euteleostomi</taxon>
        <taxon>Amphibia</taxon>
        <taxon>Batrachia</taxon>
        <taxon>Caudata</taxon>
        <taxon>Salamandroidea</taxon>
        <taxon>Salamandridae</taxon>
        <taxon>Pleurodelinae</taxon>
        <taxon>Pleurodeles</taxon>
    </lineage>
</organism>
<comment type="caution">
    <text evidence="1">The sequence shown here is derived from an EMBL/GenBank/DDBJ whole genome shotgun (WGS) entry which is preliminary data.</text>
</comment>
<name>A0AAV7U8Q3_PLEWA</name>
<proteinExistence type="predicted"/>
<evidence type="ECO:0000313" key="2">
    <source>
        <dbReference type="Proteomes" id="UP001066276"/>
    </source>
</evidence>
<reference evidence="1" key="1">
    <citation type="journal article" date="2022" name="bioRxiv">
        <title>Sequencing and chromosome-scale assembly of the giantPleurodeles waltlgenome.</title>
        <authorList>
            <person name="Brown T."/>
            <person name="Elewa A."/>
            <person name="Iarovenko S."/>
            <person name="Subramanian E."/>
            <person name="Araus A.J."/>
            <person name="Petzold A."/>
            <person name="Susuki M."/>
            <person name="Suzuki K.-i.T."/>
            <person name="Hayashi T."/>
            <person name="Toyoda A."/>
            <person name="Oliveira C."/>
            <person name="Osipova E."/>
            <person name="Leigh N.D."/>
            <person name="Simon A."/>
            <person name="Yun M.H."/>
        </authorList>
    </citation>
    <scope>NUCLEOTIDE SEQUENCE</scope>
    <source>
        <strain evidence="1">20211129_DDA</strain>
        <tissue evidence="1">Liver</tissue>
    </source>
</reference>